<evidence type="ECO:0000256" key="1">
    <source>
        <dbReference type="SAM" id="Coils"/>
    </source>
</evidence>
<proteinExistence type="predicted"/>
<gene>
    <name evidence="3" type="ORF">KYI11_12610</name>
</gene>
<evidence type="ECO:0000256" key="2">
    <source>
        <dbReference type="SAM" id="MobiDB-lite"/>
    </source>
</evidence>
<dbReference type="RefSeq" id="WP_219504192.1">
    <property type="nucleotide sequence ID" value="NZ_CP079982.1"/>
</dbReference>
<organism evidence="3 4">
    <name type="scientific">Macrococcoides bohemicum</name>
    <dbReference type="NCBI Taxonomy" id="1903056"/>
    <lineage>
        <taxon>Bacteria</taxon>
        <taxon>Bacillati</taxon>
        <taxon>Bacillota</taxon>
        <taxon>Bacilli</taxon>
        <taxon>Bacillales</taxon>
        <taxon>Staphylococcaceae</taxon>
        <taxon>Macrococcoides</taxon>
    </lineage>
</organism>
<evidence type="ECO:0000313" key="4">
    <source>
        <dbReference type="Proteomes" id="UP000826802"/>
    </source>
</evidence>
<dbReference type="AlphaFoldDB" id="A0AAJ4TY51"/>
<geneLocation type="plasmid" evidence="3 4">
    <name>p19Msa0936-1</name>
</geneLocation>
<dbReference type="EMBL" id="CP079982">
    <property type="protein sequence ID" value="QYA43647.1"/>
    <property type="molecule type" value="Genomic_DNA"/>
</dbReference>
<feature type="region of interest" description="Disordered" evidence="2">
    <location>
        <begin position="202"/>
        <end position="233"/>
    </location>
</feature>
<dbReference type="Proteomes" id="UP000826802">
    <property type="component" value="Plasmid p19Msa0936-1"/>
</dbReference>
<feature type="coiled-coil region" evidence="1">
    <location>
        <begin position="126"/>
        <end position="160"/>
    </location>
</feature>
<sequence>MDEKTEYFSTKDIIEKTGLTDFTLRKYVRILEATGWNIERNKNNNRIYNAYDFAMIEYMLTLINTQKMTIEDSAQTAYEQRRKVISSVDTEKTEKENVKQLFNDSESIANELTKIKDVVISIAKELTEVKAQNEKLLSVLEDYQRDNEALRNRLIEREAHLSTLSLTDDTTSKDNVDITHNVTDEKAHNDNDSTRNDAVLVSTDSNELDTKKEGLNSADHTSDVDAEPQEETPIKIMAVDDEVKDTRIERMRKESEQNTNGLFAKIKRGLFGK</sequence>
<accession>A0AAJ4TY51</accession>
<keyword evidence="4" id="KW-1185">Reference proteome</keyword>
<name>A0AAJ4TY51_9STAP</name>
<evidence type="ECO:0008006" key="5">
    <source>
        <dbReference type="Google" id="ProtNLM"/>
    </source>
</evidence>
<keyword evidence="1" id="KW-0175">Coiled coil</keyword>
<evidence type="ECO:0000313" key="3">
    <source>
        <dbReference type="EMBL" id="QYA43647.1"/>
    </source>
</evidence>
<keyword evidence="3" id="KW-0614">Plasmid</keyword>
<reference evidence="3 4" key="1">
    <citation type="submission" date="2021-07" db="EMBL/GenBank/DDBJ databases">
        <title>Prevalence and characterization of methicillin-resistant Macrococcus spp. in food producing animals and meat in Switzerland in 2019.</title>
        <authorList>
            <person name="Keller J.E."/>
            <person name="Schwendener S."/>
            <person name="Neuenschwander J."/>
            <person name="Overesch G."/>
            <person name="Perreten V."/>
        </authorList>
    </citation>
    <scope>NUCLEOTIDE SEQUENCE [LARGE SCALE GENOMIC DNA]</scope>
    <source>
        <strain evidence="3 4">19Msa0936</strain>
        <plasmid evidence="3 4">p19Msa0936-1</plasmid>
    </source>
</reference>
<protein>
    <recommendedName>
        <fullName evidence="5">HTH merR-type domain-containing protein</fullName>
    </recommendedName>
</protein>